<comment type="catalytic activity">
    <reaction evidence="10">
        <text>5-aminomethyl-2-thiouridine(34) in tRNA + S-adenosyl-L-methionine = 5-methylaminomethyl-2-thiouridine(34) in tRNA + S-adenosyl-L-homocysteine + H(+)</text>
        <dbReference type="Rhea" id="RHEA:19569"/>
        <dbReference type="Rhea" id="RHEA-COMP:10195"/>
        <dbReference type="Rhea" id="RHEA-COMP:10197"/>
        <dbReference type="ChEBI" id="CHEBI:15378"/>
        <dbReference type="ChEBI" id="CHEBI:57856"/>
        <dbReference type="ChEBI" id="CHEBI:59789"/>
        <dbReference type="ChEBI" id="CHEBI:74454"/>
        <dbReference type="ChEBI" id="CHEBI:74455"/>
        <dbReference type="EC" id="2.1.1.61"/>
    </reaction>
</comment>
<feature type="domain" description="MnmC-like methyltransferase" evidence="12">
    <location>
        <begin position="122"/>
        <end position="249"/>
    </location>
</feature>
<dbReference type="NCBIfam" id="NF033855">
    <property type="entry name" value="tRNA_MNMC2"/>
    <property type="match status" value="1"/>
</dbReference>
<dbReference type="InterPro" id="IPR006076">
    <property type="entry name" value="FAD-dep_OxRdtase"/>
</dbReference>
<comment type="similarity">
    <text evidence="10">In the C-terminal section; belongs to the DAO family.</text>
</comment>
<dbReference type="Gene3D" id="3.30.9.10">
    <property type="entry name" value="D-Amino Acid Oxidase, subunit A, domain 2"/>
    <property type="match status" value="1"/>
</dbReference>
<evidence type="ECO:0000256" key="6">
    <source>
        <dbReference type="ARBA" id="ARBA00022694"/>
    </source>
</evidence>
<accession>A0ABV8CJU7</accession>
<dbReference type="PANTHER" id="PTHR13847">
    <property type="entry name" value="SARCOSINE DEHYDROGENASE-RELATED"/>
    <property type="match status" value="1"/>
</dbReference>
<dbReference type="Pfam" id="PF01266">
    <property type="entry name" value="DAO"/>
    <property type="match status" value="1"/>
</dbReference>
<dbReference type="InterPro" id="IPR017610">
    <property type="entry name" value="tRNA_S-uridine_synth_MnmC_C"/>
</dbReference>
<keyword evidence="3 10" id="KW-0285">Flavoprotein</keyword>
<keyword evidence="2 10" id="KW-0489">Methyltransferase</keyword>
<dbReference type="EC" id="1.5.-.-" evidence="10"/>
<dbReference type="HAMAP" id="MF_01102">
    <property type="entry name" value="MnmC"/>
    <property type="match status" value="1"/>
</dbReference>
<evidence type="ECO:0000313" key="13">
    <source>
        <dbReference type="EMBL" id="MFC3912450.1"/>
    </source>
</evidence>
<feature type="region of interest" description="tRNA (mnm(5)s(2)U34)-methyltransferase" evidence="10">
    <location>
        <begin position="1"/>
        <end position="250"/>
    </location>
</feature>
<evidence type="ECO:0000256" key="8">
    <source>
        <dbReference type="ARBA" id="ARBA00023002"/>
    </source>
</evidence>
<protein>
    <recommendedName>
        <fullName evidence="10">tRNA 5-methylaminomethyl-2-thiouridine biosynthesis bifunctional protein MnmC</fullName>
        <shortName evidence="10">tRNA mnm(5)s(2)U biosynthesis bifunctional protein</shortName>
    </recommendedName>
    <domain>
        <recommendedName>
            <fullName evidence="10">tRNA (mnm(5)s(2)U34)-methyltransferase</fullName>
            <ecNumber evidence="10">2.1.1.61</ecNumber>
        </recommendedName>
    </domain>
    <domain>
        <recommendedName>
            <fullName evidence="10">FAD-dependent cmnm(5)s(2)U34 oxidoreductase</fullName>
            <ecNumber evidence="10">1.5.-.-</ecNumber>
        </recommendedName>
    </domain>
</protein>
<keyword evidence="14" id="KW-1185">Reference proteome</keyword>
<keyword evidence="8 10" id="KW-0560">Oxidoreductase</keyword>
<dbReference type="InterPro" id="IPR023032">
    <property type="entry name" value="tRNA_MAMT_biosynth_bifunc_MnmC"/>
</dbReference>
<dbReference type="SUPFAM" id="SSF54373">
    <property type="entry name" value="FAD-linked reductases, C-terminal domain"/>
    <property type="match status" value="1"/>
</dbReference>
<evidence type="ECO:0000256" key="5">
    <source>
        <dbReference type="ARBA" id="ARBA00022691"/>
    </source>
</evidence>
<evidence type="ECO:0000256" key="10">
    <source>
        <dbReference type="HAMAP-Rule" id="MF_01102"/>
    </source>
</evidence>
<sequence length="659" mass="72086">MSSASPVPNAIASAQLEWNDVGTPVSSAFGDVYFSNDNGLAETRYVFLTQNGLPERLGQHDSDLFVIGETGFGTGLNFLAIWHAFREHLHSASSGARRLHFISFEKYPLTRADLQQALTHWPELADVSSELLRHYPHLLAGCHRLLLDEGRVTLDLWLGDIKDTLPQVSGNAQQGVIDAWFLDGFAPSKNPEMWTEQLFAGLARLARNNATIATFTCAGFVRRGLQAAGFAMQKVKGHGNKREMLRGIRQPRPMEAGDDMPPASVTKPDRITLIGGGMASLALAWCLTRRGVHVELLCADASLAQGASGNRQGALYPLLNADHDRLSRFYAPAFGFARRFYQQLFTRHPVAHDWCGVIQFASDARSQKKLQRLSAADFPTDLVQAVSSDERDRLAGLPLGNDWNATASLFYPDGGWLAPAGLAQAMWRQIDQTGLATLRTECRVDRMMPTEAGWQLHLASGETITTLALVLASGHTLPDLLPERRLPIYPVRGQVSHLETTTELLQLRRVLCADGYLTPADNAGQHCLGASYGRNDTDLAERAEEHSSNLQRLQQSLPTQPWTMTLQPAAQGRVGLRAATRDHLPVAGALSIPDKEGKPLNLWLFGALGSRGLCSAPLLAEYLASAICREPLPLAPELQHALAPTRFDTDKAKTGIASR</sequence>
<evidence type="ECO:0000256" key="1">
    <source>
        <dbReference type="ARBA" id="ARBA00022490"/>
    </source>
</evidence>
<keyword evidence="5 10" id="KW-0949">S-adenosyl-L-methionine</keyword>
<keyword evidence="7 10" id="KW-0274">FAD</keyword>
<proteinExistence type="inferred from homology"/>
<evidence type="ECO:0000256" key="7">
    <source>
        <dbReference type="ARBA" id="ARBA00022827"/>
    </source>
</evidence>
<dbReference type="NCBIfam" id="TIGR03197">
    <property type="entry name" value="MnmC_Cterm"/>
    <property type="match status" value="1"/>
</dbReference>
<evidence type="ECO:0000259" key="12">
    <source>
        <dbReference type="Pfam" id="PF05430"/>
    </source>
</evidence>
<dbReference type="Proteomes" id="UP001595692">
    <property type="component" value="Unassembled WGS sequence"/>
</dbReference>
<dbReference type="InterPro" id="IPR047785">
    <property type="entry name" value="tRNA_MNMC2"/>
</dbReference>
<dbReference type="Pfam" id="PF05430">
    <property type="entry name" value="Methyltransf_30"/>
    <property type="match status" value="1"/>
</dbReference>
<comment type="caution">
    <text evidence="13">The sequence shown here is derived from an EMBL/GenBank/DDBJ whole genome shotgun (WGS) entry which is preliminary data.</text>
</comment>
<evidence type="ECO:0000256" key="3">
    <source>
        <dbReference type="ARBA" id="ARBA00022630"/>
    </source>
</evidence>
<keyword evidence="4 10" id="KW-0808">Transferase</keyword>
<evidence type="ECO:0000313" key="14">
    <source>
        <dbReference type="Proteomes" id="UP001595692"/>
    </source>
</evidence>
<evidence type="ECO:0000256" key="9">
    <source>
        <dbReference type="ARBA" id="ARBA00023268"/>
    </source>
</evidence>
<keyword evidence="6 10" id="KW-0819">tRNA processing</keyword>
<dbReference type="EC" id="2.1.1.61" evidence="10"/>
<dbReference type="Gene3D" id="3.40.50.150">
    <property type="entry name" value="Vaccinia Virus protein VP39"/>
    <property type="match status" value="1"/>
</dbReference>
<keyword evidence="9 10" id="KW-0511">Multifunctional enzyme</keyword>
<feature type="region of interest" description="FAD-dependent cmnm(5)s(2)U34 oxidoreductase" evidence="10">
    <location>
        <begin position="274"/>
        <end position="659"/>
    </location>
</feature>
<evidence type="ECO:0000256" key="2">
    <source>
        <dbReference type="ARBA" id="ARBA00022603"/>
    </source>
</evidence>
<dbReference type="InterPro" id="IPR036188">
    <property type="entry name" value="FAD/NAD-bd_sf"/>
</dbReference>
<evidence type="ECO:0000259" key="11">
    <source>
        <dbReference type="Pfam" id="PF01266"/>
    </source>
</evidence>
<dbReference type="InterPro" id="IPR008471">
    <property type="entry name" value="MnmC-like_methylTransf"/>
</dbReference>
<gene>
    <name evidence="10 13" type="primary">mnmC</name>
    <name evidence="13" type="ORF">ACFOSS_03080</name>
</gene>
<reference evidence="14" key="1">
    <citation type="journal article" date="2019" name="Int. J. Syst. Evol. Microbiol.">
        <title>The Global Catalogue of Microorganisms (GCM) 10K type strain sequencing project: providing services to taxonomists for standard genome sequencing and annotation.</title>
        <authorList>
            <consortium name="The Broad Institute Genomics Platform"/>
            <consortium name="The Broad Institute Genome Sequencing Center for Infectious Disease"/>
            <person name="Wu L."/>
            <person name="Ma J."/>
        </authorList>
    </citation>
    <scope>NUCLEOTIDE SEQUENCE [LARGE SCALE GENOMIC DNA]</scope>
    <source>
        <strain evidence="14">CCUG 54939</strain>
    </source>
</reference>
<comment type="similarity">
    <text evidence="10">In the N-terminal section; belongs to the methyltransferase superfamily. tRNA (mnm(5)s(2)U34)-methyltransferase family.</text>
</comment>
<dbReference type="PANTHER" id="PTHR13847:SF283">
    <property type="entry name" value="TRNA 5-METHYLAMINOMETHYL-2-THIOURIDINE BIOSYNTHESIS BIFUNCTIONAL PROTEIN MNMC"/>
    <property type="match status" value="1"/>
</dbReference>
<organism evidence="13 14">
    <name type="scientific">Pseudaeromonas sharmana</name>
    <dbReference type="NCBI Taxonomy" id="328412"/>
    <lineage>
        <taxon>Bacteria</taxon>
        <taxon>Pseudomonadati</taxon>
        <taxon>Pseudomonadota</taxon>
        <taxon>Gammaproteobacteria</taxon>
        <taxon>Aeromonadales</taxon>
        <taxon>Aeromonadaceae</taxon>
        <taxon>Pseudaeromonas</taxon>
    </lineage>
</organism>
<comment type="cofactor">
    <cofactor evidence="10">
        <name>FAD</name>
        <dbReference type="ChEBI" id="CHEBI:57692"/>
    </cofactor>
</comment>
<dbReference type="Gene3D" id="3.50.50.60">
    <property type="entry name" value="FAD/NAD(P)-binding domain"/>
    <property type="match status" value="1"/>
</dbReference>
<dbReference type="NCBIfam" id="NF002481">
    <property type="entry name" value="PRK01747.1-2"/>
    <property type="match status" value="1"/>
</dbReference>
<dbReference type="SUPFAM" id="SSF51905">
    <property type="entry name" value="FAD/NAD(P)-binding domain"/>
    <property type="match status" value="1"/>
</dbReference>
<dbReference type="EMBL" id="JBHSAF010000001">
    <property type="protein sequence ID" value="MFC3912450.1"/>
    <property type="molecule type" value="Genomic_DNA"/>
</dbReference>
<feature type="domain" description="FAD dependent oxidoreductase" evidence="11">
    <location>
        <begin position="272"/>
        <end position="625"/>
    </location>
</feature>
<keyword evidence="1 10" id="KW-0963">Cytoplasm</keyword>
<name>A0ABV8CJU7_9GAMM</name>
<comment type="function">
    <text evidence="10">Catalyzes the last two steps in the biosynthesis of 5-methylaminomethyl-2-thiouridine (mnm(5)s(2)U) at the wobble position (U34) in tRNA. Catalyzes the FAD-dependent demodification of cmnm(5)s(2)U34 to nm(5)s(2)U34, followed by the transfer of a methyl group from S-adenosyl-L-methionine to nm(5)s(2)U34, to form mnm(5)s(2)U34.</text>
</comment>
<dbReference type="InterPro" id="IPR029063">
    <property type="entry name" value="SAM-dependent_MTases_sf"/>
</dbReference>
<evidence type="ECO:0000256" key="4">
    <source>
        <dbReference type="ARBA" id="ARBA00022679"/>
    </source>
</evidence>
<dbReference type="RefSeq" id="WP_377150557.1">
    <property type="nucleotide sequence ID" value="NZ_JBHSAF010000001.1"/>
</dbReference>
<comment type="subcellular location">
    <subcellularLocation>
        <location evidence="10">Cytoplasm</location>
    </subcellularLocation>
</comment>